<keyword evidence="1" id="KW-1133">Transmembrane helix</keyword>
<accession>A0A0R2N3P9</accession>
<dbReference type="PATRIC" id="fig|1293598.4.peg.123"/>
<protein>
    <submittedName>
        <fullName evidence="2">Uncharacterized protein</fullName>
    </submittedName>
</protein>
<organism evidence="2 3">
    <name type="scientific">Lacticaseibacillus saniviri JCM 17471 = DSM 24301</name>
    <dbReference type="NCBI Taxonomy" id="1293598"/>
    <lineage>
        <taxon>Bacteria</taxon>
        <taxon>Bacillati</taxon>
        <taxon>Bacillota</taxon>
        <taxon>Bacilli</taxon>
        <taxon>Lactobacillales</taxon>
        <taxon>Lactobacillaceae</taxon>
        <taxon>Lacticaseibacillus</taxon>
    </lineage>
</organism>
<reference evidence="2 3" key="1">
    <citation type="journal article" date="2015" name="Genome Announc.">
        <title>Expanding the biotechnology potential of lactobacilli through comparative genomics of 213 strains and associated genera.</title>
        <authorList>
            <person name="Sun Z."/>
            <person name="Harris H.M."/>
            <person name="McCann A."/>
            <person name="Guo C."/>
            <person name="Argimon S."/>
            <person name="Zhang W."/>
            <person name="Yang X."/>
            <person name="Jeffery I.B."/>
            <person name="Cooney J.C."/>
            <person name="Kagawa T.F."/>
            <person name="Liu W."/>
            <person name="Song Y."/>
            <person name="Salvetti E."/>
            <person name="Wrobel A."/>
            <person name="Rasinkangas P."/>
            <person name="Parkhill J."/>
            <person name="Rea M.C."/>
            <person name="O'Sullivan O."/>
            <person name="Ritari J."/>
            <person name="Douillard F.P."/>
            <person name="Paul Ross R."/>
            <person name="Yang R."/>
            <person name="Briner A.E."/>
            <person name="Felis G.E."/>
            <person name="de Vos W.M."/>
            <person name="Barrangou R."/>
            <person name="Klaenhammer T.R."/>
            <person name="Caufield P.W."/>
            <person name="Cui Y."/>
            <person name="Zhang H."/>
            <person name="O'Toole P.W."/>
        </authorList>
    </citation>
    <scope>NUCLEOTIDE SEQUENCE [LARGE SCALE GENOMIC DNA]</scope>
    <source>
        <strain evidence="2 3">DSM 24301</strain>
    </source>
</reference>
<evidence type="ECO:0000313" key="2">
    <source>
        <dbReference type="EMBL" id="KRO17642.1"/>
    </source>
</evidence>
<dbReference type="Proteomes" id="UP000050969">
    <property type="component" value="Unassembled WGS sequence"/>
</dbReference>
<proteinExistence type="predicted"/>
<dbReference type="AlphaFoldDB" id="A0A0R2N3P9"/>
<keyword evidence="1" id="KW-0472">Membrane</keyword>
<evidence type="ECO:0000256" key="1">
    <source>
        <dbReference type="SAM" id="Phobius"/>
    </source>
</evidence>
<comment type="caution">
    <text evidence="2">The sequence shown here is derived from an EMBL/GenBank/DDBJ whole genome shotgun (WGS) entry which is preliminary data.</text>
</comment>
<gene>
    <name evidence="2" type="ORF">IV56_GL000122</name>
</gene>
<keyword evidence="3" id="KW-1185">Reference proteome</keyword>
<feature type="transmembrane region" description="Helical" evidence="1">
    <location>
        <begin position="7"/>
        <end position="24"/>
    </location>
</feature>
<keyword evidence="1" id="KW-0812">Transmembrane</keyword>
<name>A0A0R2N3P9_9LACO</name>
<sequence>MSKLQPIITRIIKALMLAGLFILGRYAFGLWWLIFLAFGTALYALILFIYVIFAWWVQR</sequence>
<dbReference type="EMBL" id="JQCE01000010">
    <property type="protein sequence ID" value="KRO17642.1"/>
    <property type="molecule type" value="Genomic_DNA"/>
</dbReference>
<feature type="transmembrane region" description="Helical" evidence="1">
    <location>
        <begin position="30"/>
        <end position="57"/>
    </location>
</feature>
<evidence type="ECO:0000313" key="3">
    <source>
        <dbReference type="Proteomes" id="UP000050969"/>
    </source>
</evidence>
<dbReference type="STRING" id="1293598.IV56_GL000122"/>
<dbReference type="RefSeq" id="WP_054777517.1">
    <property type="nucleotide sequence ID" value="NZ_BBBX01000015.1"/>
</dbReference>